<evidence type="ECO:0000313" key="3">
    <source>
        <dbReference type="Proteomes" id="UP000095282"/>
    </source>
</evidence>
<dbReference type="PANTHER" id="PTHR21679">
    <property type="entry name" value="DOMAIN OF UNKNOWN FUNCTION DB DOMAIN-CONTAINING PROTEIN-RELATED"/>
    <property type="match status" value="1"/>
</dbReference>
<evidence type="ECO:0000256" key="2">
    <source>
        <dbReference type="SAM" id="SignalP"/>
    </source>
</evidence>
<evidence type="ECO:0000313" key="4">
    <source>
        <dbReference type="WBParaSite" id="Csp11.Scaffold629.g7850.t1"/>
    </source>
</evidence>
<feature type="chain" id="PRO_5009308725" evidence="2">
    <location>
        <begin position="22"/>
        <end position="165"/>
    </location>
</feature>
<feature type="region of interest" description="Disordered" evidence="1">
    <location>
        <begin position="58"/>
        <end position="135"/>
    </location>
</feature>
<dbReference type="AlphaFoldDB" id="A0A1I7UC63"/>
<keyword evidence="3" id="KW-1185">Reference proteome</keyword>
<dbReference type="Proteomes" id="UP000095282">
    <property type="component" value="Unplaced"/>
</dbReference>
<dbReference type="WBParaSite" id="Csp11.Scaffold629.g7850.t1">
    <property type="protein sequence ID" value="Csp11.Scaffold629.g7850.t1"/>
    <property type="gene ID" value="Csp11.Scaffold629.g7850"/>
</dbReference>
<reference evidence="4" key="1">
    <citation type="submission" date="2016-11" db="UniProtKB">
        <authorList>
            <consortium name="WormBaseParasite"/>
        </authorList>
    </citation>
    <scope>IDENTIFICATION</scope>
</reference>
<feature type="compositionally biased region" description="Low complexity" evidence="1">
    <location>
        <begin position="97"/>
        <end position="135"/>
    </location>
</feature>
<dbReference type="PANTHER" id="PTHR21679:SF6">
    <property type="entry name" value="DOMAIN OF UNKNOWN FUNCTION DB DOMAIN-CONTAINING PROTEIN"/>
    <property type="match status" value="1"/>
</dbReference>
<dbReference type="STRING" id="1561998.A0A1I7UC63"/>
<sequence length="165" mass="17757">MSVSSIRAISILLLLASYTLADLPSCARAKCVHCEVNFIARNCPTACDVCKTPHQSVQVENNQRPPQPPPAFTPSPSSSISEHSTSPERERSTGLETTGSNTTTTTTTSTTTASTTSSASIPAATTIPTTSSNSTTAATATYSEIVRNFKRFRLFFKRCFLYPIR</sequence>
<keyword evidence="2" id="KW-0732">Signal</keyword>
<protein>
    <submittedName>
        <fullName evidence="4">ShKT domain-containing protein</fullName>
    </submittedName>
</protein>
<evidence type="ECO:0000256" key="1">
    <source>
        <dbReference type="SAM" id="MobiDB-lite"/>
    </source>
</evidence>
<dbReference type="eggNOG" id="ENOG502RYMF">
    <property type="taxonomic scope" value="Eukaryota"/>
</dbReference>
<proteinExistence type="predicted"/>
<accession>A0A1I7UC63</accession>
<feature type="signal peptide" evidence="2">
    <location>
        <begin position="1"/>
        <end position="21"/>
    </location>
</feature>
<name>A0A1I7UC63_9PELO</name>
<organism evidence="3 4">
    <name type="scientific">Caenorhabditis tropicalis</name>
    <dbReference type="NCBI Taxonomy" id="1561998"/>
    <lineage>
        <taxon>Eukaryota</taxon>
        <taxon>Metazoa</taxon>
        <taxon>Ecdysozoa</taxon>
        <taxon>Nematoda</taxon>
        <taxon>Chromadorea</taxon>
        <taxon>Rhabditida</taxon>
        <taxon>Rhabditina</taxon>
        <taxon>Rhabditomorpha</taxon>
        <taxon>Rhabditoidea</taxon>
        <taxon>Rhabditidae</taxon>
        <taxon>Peloderinae</taxon>
        <taxon>Caenorhabditis</taxon>
    </lineage>
</organism>
<feature type="compositionally biased region" description="Low complexity" evidence="1">
    <location>
        <begin position="74"/>
        <end position="84"/>
    </location>
</feature>